<dbReference type="Gene3D" id="1.25.40.10">
    <property type="entry name" value="Tetratricopeptide repeat domain"/>
    <property type="match status" value="3"/>
</dbReference>
<dbReference type="RefSeq" id="WP_136335804.1">
    <property type="nucleotide sequence ID" value="NZ_QXMP01000005.1"/>
</dbReference>
<organism evidence="5 6">
    <name type="scientific">Robertkochia marina</name>
    <dbReference type="NCBI Taxonomy" id="1227945"/>
    <lineage>
        <taxon>Bacteria</taxon>
        <taxon>Pseudomonadati</taxon>
        <taxon>Bacteroidota</taxon>
        <taxon>Flavobacteriia</taxon>
        <taxon>Flavobacteriales</taxon>
        <taxon>Flavobacteriaceae</taxon>
        <taxon>Robertkochia</taxon>
    </lineage>
</organism>
<evidence type="ECO:0000256" key="2">
    <source>
        <dbReference type="ARBA" id="ARBA00022803"/>
    </source>
</evidence>
<dbReference type="SUPFAM" id="SSF56935">
    <property type="entry name" value="Porins"/>
    <property type="match status" value="1"/>
</dbReference>
<sequence>MKTQFYILTIILALFSIQASAQDMEKGFGFLENGEFEKAEAFFEIILKDFPENKTARLCYSRAVGLSGDPAQALELFNDLLKDYPEDVEVKLNYAEALLWNKEYEKAKPYYQDLVSKYPENFGAVLGYANTLSNLKEYQLALEAVNRALEISPENTNALVSRKYIRLGYANHYLLQRRYQSAIGLLDENLLDFPGDQETLLAKANIYLNKKDGTAAKEVYELMAISLNDSIQAFNGMALAAHVEGKEQQALGYAELAYNLISETEDSLRILETKERYVQALTWNGKYRQAEKLLLQMENEYGPEVRILALKASLGMYTGDFQYSVEQYRKILEIDSTSFDGNLGIANAYFARGEAGMAKMAADRTLIFYENQQDAEQFLKKLEKQYAPFLQQNISYTIDNGDNEAIAMATGLRFPVSSNLEISGAYRYRETKNATNGLEATSNQFDLGIMYRLSPVLRLKAVGGLVNANSVTNNYSNLVGEVSAAIKPFIRNDLEIGYRRALQDFNAELLISQITENHLFLNNNYSTSYGLGWYVQYMYTKQSDENTRNLLFTSVYYNFLKKPLLKVGLNYQYIGFDLQRPELYFSPEKFQVTEIFTDFLNNDPNADFNYNFTAAAGYQFIEDDSKQFTYRLKGRVGYQIGQRFLFSIYGNHSNIASATAAGFTFTEIGINLRWQITKTPVFKF</sequence>
<dbReference type="OrthoDB" id="919555at2"/>
<keyword evidence="6" id="KW-1185">Reference proteome</keyword>
<name>A0A4S3M201_9FLAO</name>
<evidence type="ECO:0000256" key="3">
    <source>
        <dbReference type="PROSITE-ProRule" id="PRU00339"/>
    </source>
</evidence>
<feature type="repeat" description="TPR" evidence="3">
    <location>
        <begin position="122"/>
        <end position="155"/>
    </location>
</feature>
<dbReference type="Pfam" id="PF14559">
    <property type="entry name" value="TPR_19"/>
    <property type="match status" value="1"/>
</dbReference>
<dbReference type="SUPFAM" id="SSF48452">
    <property type="entry name" value="TPR-like"/>
    <property type="match status" value="2"/>
</dbReference>
<comment type="caution">
    <text evidence="5">The sequence shown here is derived from an EMBL/GenBank/DDBJ whole genome shotgun (WGS) entry which is preliminary data.</text>
</comment>
<evidence type="ECO:0000256" key="1">
    <source>
        <dbReference type="ARBA" id="ARBA00022737"/>
    </source>
</evidence>
<dbReference type="SMART" id="SM00028">
    <property type="entry name" value="TPR"/>
    <property type="match status" value="5"/>
</dbReference>
<reference evidence="5 6" key="1">
    <citation type="submission" date="2019-04" db="EMBL/GenBank/DDBJ databases">
        <title>Draft genome sequence of Robertkochia marina CC-AMO-30D.</title>
        <authorList>
            <person name="Hameed A."/>
            <person name="Lin S.-Y."/>
            <person name="Shahina M."/>
            <person name="Lai W.-A."/>
            <person name="Young C.-C."/>
        </authorList>
    </citation>
    <scope>NUCLEOTIDE SEQUENCE [LARGE SCALE GENOMIC DNA]</scope>
    <source>
        <strain evidence="5 6">CC-AMO-30D</strain>
    </source>
</reference>
<keyword evidence="4" id="KW-0732">Signal</keyword>
<evidence type="ECO:0000256" key="4">
    <source>
        <dbReference type="SAM" id="SignalP"/>
    </source>
</evidence>
<gene>
    <name evidence="5" type="ORF">E7Z59_08025</name>
</gene>
<keyword evidence="2 3" id="KW-0802">TPR repeat</keyword>
<dbReference type="InterPro" id="IPR051685">
    <property type="entry name" value="Ycf3/AcsC/BcsC/TPR_MFPF"/>
</dbReference>
<dbReference type="PROSITE" id="PS50005">
    <property type="entry name" value="TPR"/>
    <property type="match status" value="1"/>
</dbReference>
<proteinExistence type="predicted"/>
<dbReference type="InterPro" id="IPR019734">
    <property type="entry name" value="TPR_rpt"/>
</dbReference>
<protein>
    <submittedName>
        <fullName evidence="5">Tetratricopeptide repeat protein</fullName>
    </submittedName>
</protein>
<evidence type="ECO:0000313" key="5">
    <source>
        <dbReference type="EMBL" id="THD67599.1"/>
    </source>
</evidence>
<dbReference type="PANTHER" id="PTHR44943:SF8">
    <property type="entry name" value="TPR REPEAT-CONTAINING PROTEIN MJ0263"/>
    <property type="match status" value="1"/>
</dbReference>
<dbReference type="PANTHER" id="PTHR44943">
    <property type="entry name" value="CELLULOSE SYNTHASE OPERON PROTEIN C"/>
    <property type="match status" value="1"/>
</dbReference>
<dbReference type="AlphaFoldDB" id="A0A4S3M201"/>
<evidence type="ECO:0000313" key="6">
    <source>
        <dbReference type="Proteomes" id="UP000305939"/>
    </source>
</evidence>
<dbReference type="InterPro" id="IPR011990">
    <property type="entry name" value="TPR-like_helical_dom_sf"/>
</dbReference>
<feature type="chain" id="PRO_5020798276" evidence="4">
    <location>
        <begin position="22"/>
        <end position="684"/>
    </location>
</feature>
<dbReference type="EMBL" id="SSMC01000002">
    <property type="protein sequence ID" value="THD67599.1"/>
    <property type="molecule type" value="Genomic_DNA"/>
</dbReference>
<feature type="signal peptide" evidence="4">
    <location>
        <begin position="1"/>
        <end position="21"/>
    </location>
</feature>
<keyword evidence="1" id="KW-0677">Repeat</keyword>
<dbReference type="Proteomes" id="UP000305939">
    <property type="component" value="Unassembled WGS sequence"/>
</dbReference>
<dbReference type="Pfam" id="PF13181">
    <property type="entry name" value="TPR_8"/>
    <property type="match status" value="1"/>
</dbReference>
<accession>A0A4S3M201</accession>